<dbReference type="GO" id="GO:0043190">
    <property type="term" value="C:ATP-binding cassette (ABC) transporter complex"/>
    <property type="evidence" value="ECO:0007669"/>
    <property type="project" value="InterPro"/>
</dbReference>
<dbReference type="AlphaFoldDB" id="A0A5C8I4K7"/>
<comment type="subcellular location">
    <subcellularLocation>
        <location evidence="1">Cell envelope</location>
    </subcellularLocation>
</comment>
<dbReference type="GO" id="GO:0030313">
    <property type="term" value="C:cell envelope"/>
    <property type="evidence" value="ECO:0007669"/>
    <property type="project" value="UniProtKB-SubCell"/>
</dbReference>
<reference evidence="7 8" key="1">
    <citation type="submission" date="2019-08" db="EMBL/GenBank/DDBJ databases">
        <authorList>
            <person name="Dong K."/>
        </authorList>
    </citation>
    <scope>NUCLEOTIDE SEQUENCE [LARGE SCALE GENOMIC DNA]</scope>
    <source>
        <strain evidence="7 8">JCM14558</strain>
    </source>
</reference>
<evidence type="ECO:0000256" key="5">
    <source>
        <dbReference type="SAM" id="SignalP"/>
    </source>
</evidence>
<evidence type="ECO:0000256" key="1">
    <source>
        <dbReference type="ARBA" id="ARBA00004196"/>
    </source>
</evidence>
<dbReference type="PROSITE" id="PS51257">
    <property type="entry name" value="PROKAR_LIPOPROTEIN"/>
    <property type="match status" value="1"/>
</dbReference>
<dbReference type="GO" id="GO:0015833">
    <property type="term" value="P:peptide transport"/>
    <property type="evidence" value="ECO:0007669"/>
    <property type="project" value="TreeGrafter"/>
</dbReference>
<proteinExistence type="inferred from homology"/>
<dbReference type="Gene3D" id="3.10.105.10">
    <property type="entry name" value="Dipeptide-binding Protein, Domain 3"/>
    <property type="match status" value="1"/>
</dbReference>
<dbReference type="PANTHER" id="PTHR30290">
    <property type="entry name" value="PERIPLASMIC BINDING COMPONENT OF ABC TRANSPORTER"/>
    <property type="match status" value="1"/>
</dbReference>
<dbReference type="PIRSF" id="PIRSF002741">
    <property type="entry name" value="MppA"/>
    <property type="match status" value="1"/>
</dbReference>
<gene>
    <name evidence="7" type="ORF">FVP77_04930</name>
</gene>
<dbReference type="GO" id="GO:0042597">
    <property type="term" value="C:periplasmic space"/>
    <property type="evidence" value="ECO:0007669"/>
    <property type="project" value="UniProtKB-ARBA"/>
</dbReference>
<protein>
    <submittedName>
        <fullName evidence="7">ABC transporter substrate-binding protein</fullName>
    </submittedName>
</protein>
<keyword evidence="8" id="KW-1185">Reference proteome</keyword>
<dbReference type="PROSITE" id="PS51318">
    <property type="entry name" value="TAT"/>
    <property type="match status" value="1"/>
</dbReference>
<evidence type="ECO:0000256" key="4">
    <source>
        <dbReference type="ARBA" id="ARBA00022729"/>
    </source>
</evidence>
<feature type="domain" description="Solute-binding protein family 5" evidence="6">
    <location>
        <begin position="97"/>
        <end position="458"/>
    </location>
</feature>
<feature type="signal peptide" evidence="5">
    <location>
        <begin position="1"/>
        <end position="34"/>
    </location>
</feature>
<feature type="chain" id="PRO_5038819497" evidence="5">
    <location>
        <begin position="35"/>
        <end position="546"/>
    </location>
</feature>
<evidence type="ECO:0000259" key="6">
    <source>
        <dbReference type="Pfam" id="PF00496"/>
    </source>
</evidence>
<dbReference type="InterPro" id="IPR006311">
    <property type="entry name" value="TAT_signal"/>
</dbReference>
<name>A0A5C8I4K7_9MICO</name>
<dbReference type="OrthoDB" id="5243526at2"/>
<dbReference type="RefSeq" id="WP_147893509.1">
    <property type="nucleotide sequence ID" value="NZ_BAAANR010000001.1"/>
</dbReference>
<dbReference type="Pfam" id="PF00496">
    <property type="entry name" value="SBP_bac_5"/>
    <property type="match status" value="1"/>
</dbReference>
<evidence type="ECO:0000313" key="7">
    <source>
        <dbReference type="EMBL" id="TXK12803.1"/>
    </source>
</evidence>
<keyword evidence="4 5" id="KW-0732">Signal</keyword>
<dbReference type="InterPro" id="IPR039424">
    <property type="entry name" value="SBP_5"/>
</dbReference>
<dbReference type="GO" id="GO:1904680">
    <property type="term" value="F:peptide transmembrane transporter activity"/>
    <property type="evidence" value="ECO:0007669"/>
    <property type="project" value="TreeGrafter"/>
</dbReference>
<dbReference type="Gene3D" id="3.40.190.10">
    <property type="entry name" value="Periplasmic binding protein-like II"/>
    <property type="match status" value="1"/>
</dbReference>
<dbReference type="EMBL" id="VRSV01000001">
    <property type="protein sequence ID" value="TXK12803.1"/>
    <property type="molecule type" value="Genomic_DNA"/>
</dbReference>
<evidence type="ECO:0000313" key="8">
    <source>
        <dbReference type="Proteomes" id="UP000321034"/>
    </source>
</evidence>
<sequence>MPFRSPSRRRRLVPLALAAASALLLTACSPSANSSTPVEETSVTILQADIGMGLIKEAGPNNTEFLGATQGTLLRKPYTETDVAGVFEQDPYTYDGYLADSYEVSDDGLVYTFHLSDAISAAGNEITADDVIWSFELKFGAETSTARGAMNPVITDPASQFEKIDDKTVSITLTSPGLGTTLLSMLSDALAFVYDSTVMQEAATPDDPYAIGWAQENPNYGFGPYEIVDWEVGSHARFEAREDWVLGVPDVDVVNVQVVPDAGTRATTIRGGDADIAEGLSPTDAADLSSSDGLVVPTVASPNTSQVLSLVTNKAPFDNPVVREAVTHAVPFDDIIDNVFQGRAVRHGSGIVFTNTPGYDGSGLPEYEYDPEAAKALLAQAGYPDGLSFTLTVSAADADSQATAVQIQTAARPAGFDVQIESVPGADFHTGRYAKIWQSLISVQAPWAITPIYTLNLQTGVDSQNNMSDWEDQTFYDALTASAAVIDQGSAEAGASWNAAEKRLLEEAPFIQIAQVQPGVAISDRVSGWAWRTDNTIDYAHLSITE</sequence>
<organism evidence="7 8">
    <name type="scientific">Microbacterium hatanonis</name>
    <dbReference type="NCBI Taxonomy" id="404366"/>
    <lineage>
        <taxon>Bacteria</taxon>
        <taxon>Bacillati</taxon>
        <taxon>Actinomycetota</taxon>
        <taxon>Actinomycetes</taxon>
        <taxon>Micrococcales</taxon>
        <taxon>Microbacteriaceae</taxon>
        <taxon>Microbacterium</taxon>
    </lineage>
</organism>
<comment type="similarity">
    <text evidence="2">Belongs to the bacterial solute-binding protein 5 family.</text>
</comment>
<comment type="caution">
    <text evidence="7">The sequence shown here is derived from an EMBL/GenBank/DDBJ whole genome shotgun (WGS) entry which is preliminary data.</text>
</comment>
<dbReference type="InterPro" id="IPR000914">
    <property type="entry name" value="SBP_5_dom"/>
</dbReference>
<evidence type="ECO:0000256" key="3">
    <source>
        <dbReference type="ARBA" id="ARBA00022448"/>
    </source>
</evidence>
<dbReference type="Proteomes" id="UP000321034">
    <property type="component" value="Unassembled WGS sequence"/>
</dbReference>
<dbReference type="PANTHER" id="PTHR30290:SF10">
    <property type="entry name" value="PERIPLASMIC OLIGOPEPTIDE-BINDING PROTEIN-RELATED"/>
    <property type="match status" value="1"/>
</dbReference>
<dbReference type="InterPro" id="IPR030678">
    <property type="entry name" value="Peptide/Ni-bd"/>
</dbReference>
<dbReference type="SUPFAM" id="SSF53850">
    <property type="entry name" value="Periplasmic binding protein-like II"/>
    <property type="match status" value="1"/>
</dbReference>
<keyword evidence="3" id="KW-0813">Transport</keyword>
<dbReference type="Gene3D" id="3.90.76.10">
    <property type="entry name" value="Dipeptide-binding Protein, Domain 1"/>
    <property type="match status" value="1"/>
</dbReference>
<accession>A0A5C8I4K7</accession>
<evidence type="ECO:0000256" key="2">
    <source>
        <dbReference type="ARBA" id="ARBA00005695"/>
    </source>
</evidence>